<dbReference type="InterPro" id="IPR052016">
    <property type="entry name" value="Bact_Sigma-Reg"/>
</dbReference>
<dbReference type="EMBL" id="JACEHE010000002">
    <property type="protein sequence ID" value="MBA2945272.1"/>
    <property type="molecule type" value="Genomic_DNA"/>
</dbReference>
<feature type="compositionally biased region" description="Acidic residues" evidence="2">
    <location>
        <begin position="313"/>
        <end position="335"/>
    </location>
</feature>
<keyword evidence="1" id="KW-0378">Hydrolase</keyword>
<evidence type="ECO:0000256" key="3">
    <source>
        <dbReference type="SAM" id="Phobius"/>
    </source>
</evidence>
<gene>
    <name evidence="5" type="ORF">H1D24_05390</name>
</gene>
<name>A0A7W0I7J7_9ACTN</name>
<feature type="transmembrane region" description="Helical" evidence="3">
    <location>
        <begin position="49"/>
        <end position="79"/>
    </location>
</feature>
<accession>A0A7W0I7J7</accession>
<evidence type="ECO:0000313" key="6">
    <source>
        <dbReference type="Proteomes" id="UP000545761"/>
    </source>
</evidence>
<protein>
    <submittedName>
        <fullName evidence="5">Serine/threonine-protein phosphatase</fullName>
    </submittedName>
</protein>
<feature type="transmembrane region" description="Helical" evidence="3">
    <location>
        <begin position="91"/>
        <end position="112"/>
    </location>
</feature>
<proteinExistence type="predicted"/>
<evidence type="ECO:0000313" key="5">
    <source>
        <dbReference type="EMBL" id="MBA2945272.1"/>
    </source>
</evidence>
<evidence type="ECO:0000256" key="1">
    <source>
        <dbReference type="ARBA" id="ARBA00022801"/>
    </source>
</evidence>
<dbReference type="Proteomes" id="UP000545761">
    <property type="component" value="Unassembled WGS sequence"/>
</dbReference>
<dbReference type="Pfam" id="PF07228">
    <property type="entry name" value="SpoIIE"/>
    <property type="match status" value="2"/>
</dbReference>
<dbReference type="Gene3D" id="3.60.40.10">
    <property type="entry name" value="PPM-type phosphatase domain"/>
    <property type="match status" value="2"/>
</dbReference>
<feature type="domain" description="PPM-type phosphatase" evidence="4">
    <location>
        <begin position="143"/>
        <end position="462"/>
    </location>
</feature>
<keyword evidence="3" id="KW-0812">Transmembrane</keyword>
<dbReference type="RefSeq" id="WP_181656406.1">
    <property type="nucleotide sequence ID" value="NZ_JACEHE010000002.1"/>
</dbReference>
<organism evidence="5 6">
    <name type="scientific">Streptomyces himalayensis subsp. himalayensis</name>
    <dbReference type="NCBI Taxonomy" id="2756131"/>
    <lineage>
        <taxon>Bacteria</taxon>
        <taxon>Bacillati</taxon>
        <taxon>Actinomycetota</taxon>
        <taxon>Actinomycetes</taxon>
        <taxon>Kitasatosporales</taxon>
        <taxon>Streptomycetaceae</taxon>
        <taxon>Streptomyces</taxon>
        <taxon>Streptomyces himalayensis</taxon>
    </lineage>
</organism>
<dbReference type="AlphaFoldDB" id="A0A7W0I7J7"/>
<sequence>MDKLEARPPQSYLRVRGHSIAWILPLVVLLVVVFIDVKTSGEFRTISWLVVVPATAAAMCGVWTTVAYAVVAMVTYFLIDVGWERQYQAGLPDFILVALGGVLATAACWIRVREERRMRHMRDIIETTRRTVLRPLPSRWYGLDHAAVYLTAESEALVGGDFYDIQPSPHGPRLLVGDVQGKGLGAVAVASVLLGSFRESGYHEPDLATVAERLEVRMRRHRAHMALIEAARGRVGAYGGAHDSAYDSAYDSTYDPAYDSAYTDGTTGVMDTARGDAVTASGDVIQADAALDSERFATAVLIGFPPPDHRADDDADHDADDDADHDADDDQDDSEDGGHGVYIDIVNFGHEPPLAVGPDGVRELPAGDGLPIGLGDLAGGPPPLQRVRIAPRETLLLVTDGVTEARDASGEFFPLREQIAEALVDDPRVAEPSRLVRLVQDATLRHAGGHLADDTTVFAVRLTTP</sequence>
<dbReference type="SMART" id="SM00331">
    <property type="entry name" value="PP2C_SIG"/>
    <property type="match status" value="1"/>
</dbReference>
<dbReference type="InterPro" id="IPR001932">
    <property type="entry name" value="PPM-type_phosphatase-like_dom"/>
</dbReference>
<comment type="caution">
    <text evidence="5">The sequence shown here is derived from an EMBL/GenBank/DDBJ whole genome shotgun (WGS) entry which is preliminary data.</text>
</comment>
<dbReference type="GO" id="GO:0016791">
    <property type="term" value="F:phosphatase activity"/>
    <property type="evidence" value="ECO:0007669"/>
    <property type="project" value="TreeGrafter"/>
</dbReference>
<dbReference type="PANTHER" id="PTHR43156">
    <property type="entry name" value="STAGE II SPORULATION PROTEIN E-RELATED"/>
    <property type="match status" value="1"/>
</dbReference>
<dbReference type="PANTHER" id="PTHR43156:SF2">
    <property type="entry name" value="STAGE II SPORULATION PROTEIN E"/>
    <property type="match status" value="1"/>
</dbReference>
<keyword evidence="3" id="KW-0472">Membrane</keyword>
<evidence type="ECO:0000259" key="4">
    <source>
        <dbReference type="SMART" id="SM00331"/>
    </source>
</evidence>
<keyword evidence="3" id="KW-1133">Transmembrane helix</keyword>
<feature type="region of interest" description="Disordered" evidence="2">
    <location>
        <begin position="303"/>
        <end position="343"/>
    </location>
</feature>
<feature type="transmembrane region" description="Helical" evidence="3">
    <location>
        <begin position="20"/>
        <end position="37"/>
    </location>
</feature>
<evidence type="ECO:0000256" key="2">
    <source>
        <dbReference type="SAM" id="MobiDB-lite"/>
    </source>
</evidence>
<dbReference type="InterPro" id="IPR036457">
    <property type="entry name" value="PPM-type-like_dom_sf"/>
</dbReference>
<reference evidence="5 6" key="1">
    <citation type="submission" date="2020-07" db="EMBL/GenBank/DDBJ databases">
        <title>Streptomyces isolated from Indian soil.</title>
        <authorList>
            <person name="Mandal S."/>
            <person name="Maiti P.K."/>
        </authorList>
    </citation>
    <scope>NUCLEOTIDE SEQUENCE [LARGE SCALE GENOMIC DNA]</scope>
    <source>
        <strain evidence="5 6">PSKA28</strain>
    </source>
</reference>